<dbReference type="EMBL" id="CP045226">
    <property type="protein sequence ID" value="QFS48160.1"/>
    <property type="molecule type" value="Genomic_DNA"/>
</dbReference>
<name>A0A5P8W685_9NOSO</name>
<evidence type="ECO:0000313" key="2">
    <source>
        <dbReference type="Proteomes" id="UP000326678"/>
    </source>
</evidence>
<keyword evidence="2" id="KW-1185">Reference proteome</keyword>
<reference evidence="1 2" key="1">
    <citation type="submission" date="2019-10" db="EMBL/GenBank/DDBJ databases">
        <title>Genomic and transcriptomic insights into the perfect genentic adaptation of a filamentous nitrogen-fixing cyanobacterium to rice fields.</title>
        <authorList>
            <person name="Chen Z."/>
        </authorList>
    </citation>
    <scope>NUCLEOTIDE SEQUENCE [LARGE SCALE GENOMIC DNA]</scope>
    <source>
        <strain evidence="1">CCNUC1</strain>
    </source>
</reference>
<gene>
    <name evidence="1" type="ORF">GXM_05652</name>
</gene>
<evidence type="ECO:0000313" key="1">
    <source>
        <dbReference type="EMBL" id="QFS48160.1"/>
    </source>
</evidence>
<dbReference type="SUPFAM" id="SSF55874">
    <property type="entry name" value="ATPase domain of HSP90 chaperone/DNA topoisomerase II/histidine kinase"/>
    <property type="match status" value="1"/>
</dbReference>
<protein>
    <submittedName>
        <fullName evidence="1">GHKL domain-containing protein</fullName>
    </submittedName>
</protein>
<dbReference type="Gene3D" id="3.30.565.10">
    <property type="entry name" value="Histidine kinase-like ATPase, C-terminal domain"/>
    <property type="match status" value="1"/>
</dbReference>
<dbReference type="Proteomes" id="UP000326678">
    <property type="component" value="Chromosome Gxm1"/>
</dbReference>
<organism evidence="1 2">
    <name type="scientific">Nostoc sphaeroides CCNUC1</name>
    <dbReference type="NCBI Taxonomy" id="2653204"/>
    <lineage>
        <taxon>Bacteria</taxon>
        <taxon>Bacillati</taxon>
        <taxon>Cyanobacteriota</taxon>
        <taxon>Cyanophyceae</taxon>
        <taxon>Nostocales</taxon>
        <taxon>Nostocaceae</taxon>
        <taxon>Nostoc</taxon>
    </lineage>
</organism>
<proteinExistence type="predicted"/>
<dbReference type="AlphaFoldDB" id="A0A5P8W685"/>
<dbReference type="InterPro" id="IPR036890">
    <property type="entry name" value="HATPase_C_sf"/>
</dbReference>
<accession>A0A5P8W685</accession>
<dbReference type="KEGG" id="nsh:GXM_05652"/>
<sequence>MKNEQRPEIEVITDYGNLPQLECFAGQLNQVFMNILANAIDALDE</sequence>